<dbReference type="SUPFAM" id="SSF50494">
    <property type="entry name" value="Trypsin-like serine proteases"/>
    <property type="match status" value="1"/>
</dbReference>
<protein>
    <recommendedName>
        <fullName evidence="5">Peptidase S1 domain-containing protein</fullName>
    </recommendedName>
</protein>
<dbReference type="InterPro" id="IPR033116">
    <property type="entry name" value="TRYPSIN_SER"/>
</dbReference>
<dbReference type="Gene3D" id="2.40.10.10">
    <property type="entry name" value="Trypsin-like serine proteases"/>
    <property type="match status" value="1"/>
</dbReference>
<gene>
    <name evidence="6" type="ORF">R5R35_008612</name>
</gene>
<dbReference type="PANTHER" id="PTHR24276:SF91">
    <property type="entry name" value="AT26814P-RELATED"/>
    <property type="match status" value="1"/>
</dbReference>
<evidence type="ECO:0000256" key="4">
    <source>
        <dbReference type="ARBA" id="ARBA00023157"/>
    </source>
</evidence>
<comment type="caution">
    <text evidence="6">The sequence shown here is derived from an EMBL/GenBank/DDBJ whole genome shotgun (WGS) entry which is preliminary data.</text>
</comment>
<evidence type="ECO:0000313" key="6">
    <source>
        <dbReference type="EMBL" id="KAK7789443.1"/>
    </source>
</evidence>
<keyword evidence="2" id="KW-0378">Hydrolase</keyword>
<dbReference type="GO" id="GO:0006508">
    <property type="term" value="P:proteolysis"/>
    <property type="evidence" value="ECO:0007669"/>
    <property type="project" value="UniProtKB-KW"/>
</dbReference>
<evidence type="ECO:0000256" key="2">
    <source>
        <dbReference type="ARBA" id="ARBA00022801"/>
    </source>
</evidence>
<dbReference type="PANTHER" id="PTHR24276">
    <property type="entry name" value="POLYSERASE-RELATED"/>
    <property type="match status" value="1"/>
</dbReference>
<accession>A0AAN9YW93</accession>
<keyword evidence="7" id="KW-1185">Reference proteome</keyword>
<keyword evidence="1" id="KW-0645">Protease</keyword>
<dbReference type="EMBL" id="JAZDUA010000756">
    <property type="protein sequence ID" value="KAK7789443.1"/>
    <property type="molecule type" value="Genomic_DNA"/>
</dbReference>
<dbReference type="Proteomes" id="UP001378592">
    <property type="component" value="Unassembled WGS sequence"/>
</dbReference>
<dbReference type="InterPro" id="IPR043504">
    <property type="entry name" value="Peptidase_S1_PA_chymotrypsin"/>
</dbReference>
<evidence type="ECO:0000313" key="7">
    <source>
        <dbReference type="Proteomes" id="UP001378592"/>
    </source>
</evidence>
<dbReference type="CDD" id="cd00190">
    <property type="entry name" value="Tryp_SPc"/>
    <property type="match status" value="1"/>
</dbReference>
<proteinExistence type="predicted"/>
<name>A0AAN9YW93_9ORTH</name>
<dbReference type="SMART" id="SM00020">
    <property type="entry name" value="Tryp_SPc"/>
    <property type="match status" value="1"/>
</dbReference>
<dbReference type="InterPro" id="IPR001254">
    <property type="entry name" value="Trypsin_dom"/>
</dbReference>
<evidence type="ECO:0000256" key="3">
    <source>
        <dbReference type="ARBA" id="ARBA00022825"/>
    </source>
</evidence>
<dbReference type="InterPro" id="IPR009003">
    <property type="entry name" value="Peptidase_S1_PA"/>
</dbReference>
<keyword evidence="3" id="KW-0720">Serine protease</keyword>
<dbReference type="AlphaFoldDB" id="A0AAN9YW93"/>
<reference evidence="6 7" key="1">
    <citation type="submission" date="2024-03" db="EMBL/GenBank/DDBJ databases">
        <title>The genome assembly and annotation of the cricket Gryllus longicercus Weissman &amp; Gray.</title>
        <authorList>
            <person name="Szrajer S."/>
            <person name="Gray D."/>
            <person name="Ylla G."/>
        </authorList>
    </citation>
    <scope>NUCLEOTIDE SEQUENCE [LARGE SCALE GENOMIC DNA]</scope>
    <source>
        <strain evidence="6">DAG 2021-001</strain>
        <tissue evidence="6">Whole body minus gut</tissue>
    </source>
</reference>
<dbReference type="InterPro" id="IPR050430">
    <property type="entry name" value="Peptidase_S1"/>
</dbReference>
<feature type="domain" description="Peptidase S1" evidence="5">
    <location>
        <begin position="1"/>
        <end position="180"/>
    </location>
</feature>
<evidence type="ECO:0000256" key="1">
    <source>
        <dbReference type="ARBA" id="ARBA00022670"/>
    </source>
</evidence>
<dbReference type="PROSITE" id="PS00135">
    <property type="entry name" value="TRYPSIN_SER"/>
    <property type="match status" value="1"/>
</dbReference>
<dbReference type="Pfam" id="PF00089">
    <property type="entry name" value="Trypsin"/>
    <property type="match status" value="1"/>
</dbReference>
<organism evidence="6 7">
    <name type="scientific">Gryllus longicercus</name>
    <dbReference type="NCBI Taxonomy" id="2509291"/>
    <lineage>
        <taxon>Eukaryota</taxon>
        <taxon>Metazoa</taxon>
        <taxon>Ecdysozoa</taxon>
        <taxon>Arthropoda</taxon>
        <taxon>Hexapoda</taxon>
        <taxon>Insecta</taxon>
        <taxon>Pterygota</taxon>
        <taxon>Neoptera</taxon>
        <taxon>Polyneoptera</taxon>
        <taxon>Orthoptera</taxon>
        <taxon>Ensifera</taxon>
        <taxon>Gryllidea</taxon>
        <taxon>Grylloidea</taxon>
        <taxon>Gryllidae</taxon>
        <taxon>Gryllinae</taxon>
        <taxon>Gryllus</taxon>
    </lineage>
</organism>
<keyword evidence="4" id="KW-1015">Disulfide bond</keyword>
<evidence type="ECO:0000259" key="5">
    <source>
        <dbReference type="PROSITE" id="PS50240"/>
    </source>
</evidence>
<sequence length="181" mass="19653">MCVLRSAPSQFRVRAGSRCRRSGGTLYRVTSVYRHDDYKSKQHDYDIGVMRIDGAFEYNDFVQPIPLATSLPKPGTPVIVAGWGRTSSNGPFSENLLAIKLSVSTPDSCSGCFPYVTPRLFCAEHRDGGGSPCKGDSGGPLASHGVQVGLVQGGKHCRPELPSLFTSVPYFRDWIRNITAG</sequence>
<dbReference type="PROSITE" id="PS50240">
    <property type="entry name" value="TRYPSIN_DOM"/>
    <property type="match status" value="1"/>
</dbReference>
<dbReference type="GO" id="GO:0004252">
    <property type="term" value="F:serine-type endopeptidase activity"/>
    <property type="evidence" value="ECO:0007669"/>
    <property type="project" value="InterPro"/>
</dbReference>